<accession>A0A0P8XNG2</accession>
<dbReference type="Gene3D" id="3.30.429.10">
    <property type="entry name" value="Macrophage Migration Inhibitory Factor"/>
    <property type="match status" value="1"/>
</dbReference>
<dbReference type="Proteomes" id="UP000050349">
    <property type="component" value="Unassembled WGS sequence"/>
</dbReference>
<dbReference type="InterPro" id="IPR028116">
    <property type="entry name" value="Cis-CaaD-like"/>
</dbReference>
<reference evidence="2 3" key="1">
    <citation type="submission" date="2015-09" db="EMBL/GenBank/DDBJ databases">
        <authorList>
            <person name="Jackson K.R."/>
            <person name="Lunt B.L."/>
            <person name="Fisher J.N.B."/>
            <person name="Gardner A.V."/>
            <person name="Bailey M.E."/>
            <person name="Deus L.M."/>
            <person name="Earl A.S."/>
            <person name="Gibby P.D."/>
            <person name="Hartmann K.A."/>
            <person name="Liu J.E."/>
            <person name="Manci A.M."/>
            <person name="Nielsen D.A."/>
            <person name="Solomon M.B."/>
            <person name="Breakwell D.P."/>
            <person name="Burnett S.H."/>
            <person name="Grose J.H."/>
        </authorList>
    </citation>
    <scope>NUCLEOTIDE SEQUENCE [LARGE SCALE GENOMIC DNA]</scope>
    <source>
        <strain evidence="2 3">S613</strain>
    </source>
</reference>
<evidence type="ECO:0000259" key="1">
    <source>
        <dbReference type="Pfam" id="PF14832"/>
    </source>
</evidence>
<sequence length="161" mass="18362">MPLWKVYHPAGAYSLDDKEAMSKAITAAYEAIPIPRFYVVVIFEEMTKGSCFVGGELHDRFVRFKIDHVARTIPSPIVREWWVRSVDDLVAPYVQDRGFDREFSFDELPADLWSVQGEIPPPFESLGEKRWIAENKASPYTLAEKLPPNISEFTNAGLVVK</sequence>
<dbReference type="AlphaFoldDB" id="A0A0P8XNG2"/>
<dbReference type="InterPro" id="IPR014347">
    <property type="entry name" value="Tautomerase/MIF_sf"/>
</dbReference>
<evidence type="ECO:0000313" key="2">
    <source>
        <dbReference type="EMBL" id="KPU62124.1"/>
    </source>
</evidence>
<evidence type="ECO:0000313" key="3">
    <source>
        <dbReference type="Proteomes" id="UP000050349"/>
    </source>
</evidence>
<dbReference type="OrthoDB" id="7595039at2"/>
<protein>
    <submittedName>
        <fullName evidence="2">Tautomerase enzyme family protein</fullName>
    </submittedName>
</protein>
<gene>
    <name evidence="2" type="ORF">AN403_6170</name>
</gene>
<dbReference type="PATRIC" id="fig|294.162.peg.94"/>
<dbReference type="Pfam" id="PF14832">
    <property type="entry name" value="Tautomerase_3"/>
    <property type="match status" value="1"/>
</dbReference>
<name>A0A0P8XNG2_PSEFL</name>
<dbReference type="RefSeq" id="WP_057395698.1">
    <property type="nucleotide sequence ID" value="NZ_LJXB01000031.1"/>
</dbReference>
<comment type="caution">
    <text evidence="2">The sequence shown here is derived from an EMBL/GenBank/DDBJ whole genome shotgun (WGS) entry which is preliminary data.</text>
</comment>
<dbReference type="EMBL" id="LJXB01000031">
    <property type="protein sequence ID" value="KPU62124.1"/>
    <property type="molecule type" value="Genomic_DNA"/>
</dbReference>
<feature type="domain" description="Tautomerase cis-CaaD-like" evidence="1">
    <location>
        <begin position="1"/>
        <end position="136"/>
    </location>
</feature>
<proteinExistence type="predicted"/>
<organism evidence="2 3">
    <name type="scientific">Pseudomonas fluorescens</name>
    <dbReference type="NCBI Taxonomy" id="294"/>
    <lineage>
        <taxon>Bacteria</taxon>
        <taxon>Pseudomonadati</taxon>
        <taxon>Pseudomonadota</taxon>
        <taxon>Gammaproteobacteria</taxon>
        <taxon>Pseudomonadales</taxon>
        <taxon>Pseudomonadaceae</taxon>
        <taxon>Pseudomonas</taxon>
    </lineage>
</organism>
<dbReference type="SUPFAM" id="SSF55331">
    <property type="entry name" value="Tautomerase/MIF"/>
    <property type="match status" value="1"/>
</dbReference>